<evidence type="ECO:0000313" key="14">
    <source>
        <dbReference type="Proteomes" id="UP000198769"/>
    </source>
</evidence>
<dbReference type="InterPro" id="IPR039426">
    <property type="entry name" value="TonB-dep_rcpt-like"/>
</dbReference>
<dbReference type="SUPFAM" id="SSF49464">
    <property type="entry name" value="Carboxypeptidase regulatory domain-like"/>
    <property type="match status" value="1"/>
</dbReference>
<keyword evidence="6 10" id="KW-0798">TonB box</keyword>
<evidence type="ECO:0000256" key="7">
    <source>
        <dbReference type="ARBA" id="ARBA00023136"/>
    </source>
</evidence>
<dbReference type="Gene3D" id="2.60.40.1120">
    <property type="entry name" value="Carboxypeptidase-like, regulatory domain"/>
    <property type="match status" value="1"/>
</dbReference>
<keyword evidence="2" id="KW-0813">Transport</keyword>
<evidence type="ECO:0000256" key="4">
    <source>
        <dbReference type="ARBA" id="ARBA00022692"/>
    </source>
</evidence>
<keyword evidence="14" id="KW-1185">Reference proteome</keyword>
<dbReference type="Pfam" id="PF07715">
    <property type="entry name" value="Plug"/>
    <property type="match status" value="1"/>
</dbReference>
<evidence type="ECO:0000256" key="2">
    <source>
        <dbReference type="ARBA" id="ARBA00022448"/>
    </source>
</evidence>
<protein>
    <submittedName>
        <fullName evidence="13">Outer membrane receptor proteins, mostly Fe transport</fullName>
    </submittedName>
</protein>
<keyword evidence="7 10" id="KW-0472">Membrane</keyword>
<evidence type="ECO:0000256" key="5">
    <source>
        <dbReference type="ARBA" id="ARBA00022729"/>
    </source>
</evidence>
<dbReference type="OrthoDB" id="9803050at2"/>
<dbReference type="Pfam" id="PF13715">
    <property type="entry name" value="CarbopepD_reg_2"/>
    <property type="match status" value="1"/>
</dbReference>
<organism evidence="13 14">
    <name type="scientific">Chryseobacterium oleae</name>
    <dbReference type="NCBI Taxonomy" id="491207"/>
    <lineage>
        <taxon>Bacteria</taxon>
        <taxon>Pseudomonadati</taxon>
        <taxon>Bacteroidota</taxon>
        <taxon>Flavobacteriia</taxon>
        <taxon>Flavobacteriales</taxon>
        <taxon>Weeksellaceae</taxon>
        <taxon>Chryseobacterium group</taxon>
        <taxon>Chryseobacterium</taxon>
    </lineage>
</organism>
<dbReference type="Gene3D" id="2.170.130.10">
    <property type="entry name" value="TonB-dependent receptor, plug domain"/>
    <property type="match status" value="1"/>
</dbReference>
<evidence type="ECO:0000256" key="1">
    <source>
        <dbReference type="ARBA" id="ARBA00004571"/>
    </source>
</evidence>
<evidence type="ECO:0000313" key="13">
    <source>
        <dbReference type="EMBL" id="SFN64820.1"/>
    </source>
</evidence>
<evidence type="ECO:0000256" key="8">
    <source>
        <dbReference type="ARBA" id="ARBA00023170"/>
    </source>
</evidence>
<dbReference type="RefSeq" id="WP_090025969.1">
    <property type="nucleotide sequence ID" value="NZ_FOVD01000006.1"/>
</dbReference>
<dbReference type="AlphaFoldDB" id="A0A1I5AR09"/>
<dbReference type="GO" id="GO:0009279">
    <property type="term" value="C:cell outer membrane"/>
    <property type="evidence" value="ECO:0007669"/>
    <property type="project" value="UniProtKB-SubCell"/>
</dbReference>
<dbReference type="InterPro" id="IPR036942">
    <property type="entry name" value="Beta-barrel_TonB_sf"/>
</dbReference>
<keyword evidence="5" id="KW-0732">Signal</keyword>
<evidence type="ECO:0000259" key="11">
    <source>
        <dbReference type="Pfam" id="PF00593"/>
    </source>
</evidence>
<evidence type="ECO:0000259" key="12">
    <source>
        <dbReference type="Pfam" id="PF07715"/>
    </source>
</evidence>
<evidence type="ECO:0000256" key="10">
    <source>
        <dbReference type="RuleBase" id="RU003357"/>
    </source>
</evidence>
<name>A0A1I5AR09_CHROL</name>
<dbReference type="PANTHER" id="PTHR30069:SF29">
    <property type="entry name" value="HEMOGLOBIN AND HEMOGLOBIN-HAPTOGLOBIN-BINDING PROTEIN 1-RELATED"/>
    <property type="match status" value="1"/>
</dbReference>
<dbReference type="InterPro" id="IPR037066">
    <property type="entry name" value="Plug_dom_sf"/>
</dbReference>
<feature type="domain" description="TonB-dependent receptor plug" evidence="12">
    <location>
        <begin position="142"/>
        <end position="218"/>
    </location>
</feature>
<dbReference type="SUPFAM" id="SSF56935">
    <property type="entry name" value="Porins"/>
    <property type="match status" value="1"/>
</dbReference>
<dbReference type="InterPro" id="IPR012910">
    <property type="entry name" value="Plug_dom"/>
</dbReference>
<evidence type="ECO:0000256" key="3">
    <source>
        <dbReference type="ARBA" id="ARBA00022452"/>
    </source>
</evidence>
<dbReference type="Gene3D" id="2.40.170.20">
    <property type="entry name" value="TonB-dependent receptor, beta-barrel domain"/>
    <property type="match status" value="1"/>
</dbReference>
<proteinExistence type="inferred from homology"/>
<reference evidence="14" key="1">
    <citation type="submission" date="2016-10" db="EMBL/GenBank/DDBJ databases">
        <authorList>
            <person name="Varghese N."/>
            <person name="Submissions S."/>
        </authorList>
    </citation>
    <scope>NUCLEOTIDE SEQUENCE [LARGE SCALE GENOMIC DNA]</scope>
    <source>
        <strain evidence="14">DSM 25575</strain>
    </source>
</reference>
<keyword evidence="9" id="KW-0998">Cell outer membrane</keyword>
<dbReference type="Proteomes" id="UP000198769">
    <property type="component" value="Unassembled WGS sequence"/>
</dbReference>
<dbReference type="InterPro" id="IPR000531">
    <property type="entry name" value="Beta-barrel_TonB"/>
</dbReference>
<evidence type="ECO:0000256" key="6">
    <source>
        <dbReference type="ARBA" id="ARBA00023077"/>
    </source>
</evidence>
<keyword evidence="3" id="KW-1134">Transmembrane beta strand</keyword>
<comment type="subcellular location">
    <subcellularLocation>
        <location evidence="1">Cell outer membrane</location>
        <topology evidence="1">Multi-pass membrane protein</topology>
    </subcellularLocation>
</comment>
<keyword evidence="4" id="KW-0812">Transmembrane</keyword>
<comment type="similarity">
    <text evidence="10">Belongs to the TonB-dependent receptor family.</text>
</comment>
<feature type="domain" description="TonB-dependent receptor-like beta-barrel" evidence="11">
    <location>
        <begin position="290"/>
        <end position="709"/>
    </location>
</feature>
<evidence type="ECO:0000256" key="9">
    <source>
        <dbReference type="ARBA" id="ARBA00023237"/>
    </source>
</evidence>
<dbReference type="GO" id="GO:0015344">
    <property type="term" value="F:siderophore uptake transmembrane transporter activity"/>
    <property type="evidence" value="ECO:0007669"/>
    <property type="project" value="TreeGrafter"/>
</dbReference>
<gene>
    <name evidence="13" type="ORF">SAMN05421594_3636</name>
</gene>
<dbReference type="Pfam" id="PF00593">
    <property type="entry name" value="TonB_dep_Rec_b-barrel"/>
    <property type="match status" value="1"/>
</dbReference>
<dbReference type="GO" id="GO:0044718">
    <property type="term" value="P:siderophore transmembrane transport"/>
    <property type="evidence" value="ECO:0007669"/>
    <property type="project" value="TreeGrafter"/>
</dbReference>
<dbReference type="InterPro" id="IPR008969">
    <property type="entry name" value="CarboxyPept-like_regulatory"/>
</dbReference>
<sequence length="751" mass="85120">MMKITTIAIFLSAFCYAQKNYSINGVVKDQDTGEPISGALITIKEKPEISIETNEYGFYALSLPESDYTLEVNHNRHKIEVKSIHLDSAKKMNWALQKEEYKIDEIQLKNIKKYRAFSTQSKVGAEMLDIQGISKLPVLLGERDVIKTLQFLPGISSQEGSSGFSVRGGNLDQNLILLDEAPVFNNSHLAGFFSTFNSDALRSVTLYKGNIPSQYGGRLSSVVDVKMKEGNNQKFGVAGGIGLISSRLSVDGPIQKGKSSFIISARRTYADIFLNSSGENSGKKDKLYFYDLNAKLNYQVNKNNSVHLSSYFGRDIMSFDKFKNNWGNLIATLRWNSIINSNLFSNTSVTYSNYDYKISAFDLNGNVLEINPNVRNWGLKQDFSHYLGIKHTFHYGLQASYYDFFTRKLPPSFSSDFLKRERTMWENAVYINDDYQISEKLFMNYGFRLSMLNPGKGNNNKGETTKSTVNFEPRVMANYEFNKNNTVRAGYTRLTQSVQTLSNGGYGQMVNNDVWLNLNKPLTMDQVNLSYTKKFDKGYEITGDVFYKKMANLVDYKDDAGVDISDNVKNNLLFNGIGRAYGFELLAKKTKGRLTGWISYTLSKTERKIEGINKGNWYNANSDKTHNLSVVASYELSPSITFSGAFVYSTGNAVTFPVGKYEIDGQTMFQYGKRNSNRMPAYHRLDLNATYERKTTKRFKSSWSVGVYNAYGRKNPYAINFLQDENNPDKIKGVQTSLFSVVPNISYNFKF</sequence>
<accession>A0A1I5AR09</accession>
<keyword evidence="8 13" id="KW-0675">Receptor</keyword>
<dbReference type="EMBL" id="FOVD01000006">
    <property type="protein sequence ID" value="SFN64820.1"/>
    <property type="molecule type" value="Genomic_DNA"/>
</dbReference>
<dbReference type="PANTHER" id="PTHR30069">
    <property type="entry name" value="TONB-DEPENDENT OUTER MEMBRANE RECEPTOR"/>
    <property type="match status" value="1"/>
</dbReference>